<evidence type="ECO:0000256" key="6">
    <source>
        <dbReference type="SAM" id="MobiDB-lite"/>
    </source>
</evidence>
<keyword evidence="5 7" id="KW-0472">Membrane</keyword>
<proteinExistence type="predicted"/>
<evidence type="ECO:0000256" key="7">
    <source>
        <dbReference type="SAM" id="Phobius"/>
    </source>
</evidence>
<feature type="transmembrane region" description="Helical" evidence="7">
    <location>
        <begin position="425"/>
        <end position="447"/>
    </location>
</feature>
<comment type="subcellular location">
    <subcellularLocation>
        <location evidence="1">Membrane</location>
        <topology evidence="1">Multi-pass membrane protein</topology>
    </subcellularLocation>
</comment>
<dbReference type="Gene3D" id="1.20.1250.20">
    <property type="entry name" value="MFS general substrate transporter like domains"/>
    <property type="match status" value="1"/>
</dbReference>
<protein>
    <submittedName>
        <fullName evidence="9">PLT1 protein</fullName>
    </submittedName>
</protein>
<feature type="transmembrane region" description="Helical" evidence="7">
    <location>
        <begin position="135"/>
        <end position="157"/>
    </location>
</feature>
<feature type="transmembrane region" description="Helical" evidence="7">
    <location>
        <begin position="905"/>
        <end position="926"/>
    </location>
</feature>
<feature type="transmembrane region" description="Helical" evidence="7">
    <location>
        <begin position="657"/>
        <end position="677"/>
    </location>
</feature>
<dbReference type="OrthoDB" id="6339427at2759"/>
<evidence type="ECO:0000256" key="2">
    <source>
        <dbReference type="ARBA" id="ARBA00022448"/>
    </source>
</evidence>
<feature type="transmembrane region" description="Helical" evidence="7">
    <location>
        <begin position="400"/>
        <end position="419"/>
    </location>
</feature>
<evidence type="ECO:0000259" key="8">
    <source>
        <dbReference type="PROSITE" id="PS50850"/>
    </source>
</evidence>
<evidence type="ECO:0000313" key="10">
    <source>
        <dbReference type="Proteomes" id="UP000649617"/>
    </source>
</evidence>
<evidence type="ECO:0000256" key="4">
    <source>
        <dbReference type="ARBA" id="ARBA00022989"/>
    </source>
</evidence>
<accession>A0A812YPM6</accession>
<feature type="transmembrane region" description="Helical" evidence="7">
    <location>
        <begin position="797"/>
        <end position="818"/>
    </location>
</feature>
<dbReference type="InterPro" id="IPR036259">
    <property type="entry name" value="MFS_trans_sf"/>
</dbReference>
<feature type="transmembrane region" description="Helical" evidence="7">
    <location>
        <begin position="191"/>
        <end position="215"/>
    </location>
</feature>
<evidence type="ECO:0000256" key="3">
    <source>
        <dbReference type="ARBA" id="ARBA00022692"/>
    </source>
</evidence>
<feature type="transmembrane region" description="Helical" evidence="7">
    <location>
        <begin position="689"/>
        <end position="708"/>
    </location>
</feature>
<feature type="transmembrane region" description="Helical" evidence="7">
    <location>
        <begin position="66"/>
        <end position="89"/>
    </location>
</feature>
<feature type="transmembrane region" description="Helical" evidence="7">
    <location>
        <begin position="873"/>
        <end position="893"/>
    </location>
</feature>
<dbReference type="GO" id="GO:0016020">
    <property type="term" value="C:membrane"/>
    <property type="evidence" value="ECO:0007669"/>
    <property type="project" value="UniProtKB-SubCell"/>
</dbReference>
<organism evidence="9 10">
    <name type="scientific">Symbiodinium pilosum</name>
    <name type="common">Dinoflagellate</name>
    <dbReference type="NCBI Taxonomy" id="2952"/>
    <lineage>
        <taxon>Eukaryota</taxon>
        <taxon>Sar</taxon>
        <taxon>Alveolata</taxon>
        <taxon>Dinophyceae</taxon>
        <taxon>Suessiales</taxon>
        <taxon>Symbiodiniaceae</taxon>
        <taxon>Symbiodinium</taxon>
    </lineage>
</organism>
<keyword evidence="2" id="KW-0813">Transport</keyword>
<feature type="transmembrane region" description="Helical" evidence="7">
    <location>
        <begin position="329"/>
        <end position="351"/>
    </location>
</feature>
<feature type="transmembrane region" description="Helical" evidence="7">
    <location>
        <begin position="720"/>
        <end position="740"/>
    </location>
</feature>
<feature type="transmembrane region" description="Helical" evidence="7">
    <location>
        <begin position="563"/>
        <end position="581"/>
    </location>
</feature>
<keyword evidence="10" id="KW-1185">Reference proteome</keyword>
<dbReference type="InterPro" id="IPR020846">
    <property type="entry name" value="MFS_dom"/>
</dbReference>
<feature type="transmembrane region" description="Helical" evidence="7">
    <location>
        <begin position="632"/>
        <end position="651"/>
    </location>
</feature>
<feature type="transmembrane region" description="Helical" evidence="7">
    <location>
        <begin position="227"/>
        <end position="244"/>
    </location>
</feature>
<feature type="transmembrane region" description="Helical" evidence="7">
    <location>
        <begin position="163"/>
        <end position="184"/>
    </location>
</feature>
<feature type="transmembrane region" description="Helical" evidence="7">
    <location>
        <begin position="938"/>
        <end position="956"/>
    </location>
</feature>
<feature type="transmembrane region" description="Helical" evidence="7">
    <location>
        <begin position="830"/>
        <end position="852"/>
    </location>
</feature>
<name>A0A812YPM6_SYMPI</name>
<feature type="compositionally biased region" description="Basic and acidic residues" evidence="6">
    <location>
        <begin position="1"/>
        <end position="10"/>
    </location>
</feature>
<dbReference type="PROSITE" id="PS50850">
    <property type="entry name" value="MFS"/>
    <property type="match status" value="1"/>
</dbReference>
<comment type="caution">
    <text evidence="9">The sequence shown here is derived from an EMBL/GenBank/DDBJ whole genome shotgun (WGS) entry which is preliminary data.</text>
</comment>
<keyword evidence="4 7" id="KW-1133">Transmembrane helix</keyword>
<gene>
    <name evidence="9" type="primary">PLT1</name>
    <name evidence="9" type="ORF">SPIL2461_LOCUS23208</name>
</gene>
<feature type="region of interest" description="Disordered" evidence="6">
    <location>
        <begin position="1"/>
        <end position="37"/>
    </location>
</feature>
<dbReference type="GO" id="GO:0022857">
    <property type="term" value="F:transmembrane transporter activity"/>
    <property type="evidence" value="ECO:0007669"/>
    <property type="project" value="InterPro"/>
</dbReference>
<feature type="transmembrane region" description="Helical" evidence="7">
    <location>
        <begin position="459"/>
        <end position="480"/>
    </location>
</feature>
<evidence type="ECO:0000256" key="1">
    <source>
        <dbReference type="ARBA" id="ARBA00004141"/>
    </source>
</evidence>
<keyword evidence="3 7" id="KW-0812">Transmembrane</keyword>
<dbReference type="Proteomes" id="UP000649617">
    <property type="component" value="Unassembled WGS sequence"/>
</dbReference>
<feature type="transmembrane region" description="Helical" evidence="7">
    <location>
        <begin position="601"/>
        <end position="620"/>
    </location>
</feature>
<dbReference type="InterPro" id="IPR011701">
    <property type="entry name" value="MFS"/>
</dbReference>
<evidence type="ECO:0000256" key="5">
    <source>
        <dbReference type="ARBA" id="ARBA00023136"/>
    </source>
</evidence>
<dbReference type="PANTHER" id="PTHR23511">
    <property type="entry name" value="SYNAPTIC VESICLE GLYCOPROTEIN 2"/>
    <property type="match status" value="1"/>
</dbReference>
<sequence length="1010" mass="109082">MEGNQPKRDAAYGSRRSSKASRRGSAPSFQRRGSQMTLLRRTKQGPLTAARLPELINEIGMGRYHVVAFLPLLLTPLNEGAGMIVMTNITHALKHEFHFSDWQAGSLDAFSFLGLASGHYIAGFLADVKGRRLPMVLSFLGTVLCCLFMTLATGYSAVCMLRLVHGACCGLGVPAAMSMIAETFPASWRRFVFVLFWSSTALGELYACCGLVLFMPQLLEECCWKQAILWSSLPALLMLIFSVAKMQDSPHWLAVHGRLIEARIVLDHMAAMNKKQEVLRKLGPPPVHDFSNMYHAGIMARDVSAGRASPPPSAHQILRILLQPDMLKLVLLFSVLASVGNIETFGMSNVWPEMLRQAEHEHAEHGFAPAQKLAMLVSMGVPVGILCAFISFAKAAAHKTYIAVAGLTGFASLCCAALLQNRSVLLPAMLLTHMCGTLEYSVSMIFCEESFPTDIRASATGIVIFWGTLWSVASPLLLTAVGEPGFLAFAGFAFLLAALAVLPLQETQGAELKDFVEQEASEEVEEREDGESDEVSEDEIYAPDHLSLAFVNGTIGAVLEVKLLFLLLGAVPGVSFTSFYSSVGFLMDRCKDRSFFVKEMLVGNGTVVAGLLLLPSIFSFMNRRLGIATSLALRLIASTLCLCLVDILMAFPEDEDLMLALGFAQGLLNVMVLNTSFSLAAGLNNCRSWLQLGFAAGALLPILTTPFTGFGPRSPLTSRLAFYLPPGLFCLMAAILYTIYHISVTRVLSSPPDNGNLADLARAYSQQDSRAATSEVADPPLASPADSSRFFPHNKRTVMACTLVLGYQFAAYFFAGLFPFLGDPTAAFTLYLYMITGDMVGNLMVFVWAAVVDLPSLESRLRGDGGGGELAKVTFFSLAALSFLAMGLGLAGAEGALEAVQRKELPLPTQLVFCTFLFGAFSKGGLEGFCPQVVRARLLGVLLGLLTALICCFTLLKNLNEPPKLAAHDHVDAPLTLSALNTLTGALGRPKLQAEVAHDGSILSILRRES</sequence>
<dbReference type="PANTHER" id="PTHR23511:SF5">
    <property type="entry name" value="MAJOR FACILITATOR-TYPE TRANSPORTER HXNZ-RELATED"/>
    <property type="match status" value="1"/>
</dbReference>
<feature type="transmembrane region" description="Helical" evidence="7">
    <location>
        <begin position="373"/>
        <end position="393"/>
    </location>
</feature>
<dbReference type="AlphaFoldDB" id="A0A812YPM6"/>
<evidence type="ECO:0000313" key="9">
    <source>
        <dbReference type="EMBL" id="CAE7781004.1"/>
    </source>
</evidence>
<dbReference type="Pfam" id="PF07690">
    <property type="entry name" value="MFS_1"/>
    <property type="match status" value="1"/>
</dbReference>
<feature type="domain" description="Major facilitator superfamily (MFS) profile" evidence="8">
    <location>
        <begin position="68"/>
        <end position="508"/>
    </location>
</feature>
<feature type="transmembrane region" description="Helical" evidence="7">
    <location>
        <begin position="109"/>
        <end position="128"/>
    </location>
</feature>
<dbReference type="EMBL" id="CAJNIZ010048059">
    <property type="protein sequence ID" value="CAE7781004.1"/>
    <property type="molecule type" value="Genomic_DNA"/>
</dbReference>
<dbReference type="SUPFAM" id="SSF103473">
    <property type="entry name" value="MFS general substrate transporter"/>
    <property type="match status" value="1"/>
</dbReference>
<reference evidence="9" key="1">
    <citation type="submission" date="2021-02" db="EMBL/GenBank/DDBJ databases">
        <authorList>
            <person name="Dougan E. K."/>
            <person name="Rhodes N."/>
            <person name="Thang M."/>
            <person name="Chan C."/>
        </authorList>
    </citation>
    <scope>NUCLEOTIDE SEQUENCE</scope>
</reference>
<feature type="transmembrane region" description="Helical" evidence="7">
    <location>
        <begin position="486"/>
        <end position="504"/>
    </location>
</feature>